<dbReference type="InterPro" id="IPR006946">
    <property type="entry name" value="DGR2-like_dom"/>
</dbReference>
<keyword evidence="8" id="KW-1185">Reference proteome</keyword>
<proteinExistence type="predicted"/>
<feature type="domain" description="DUF642" evidence="6">
    <location>
        <begin position="12"/>
        <end position="131"/>
    </location>
</feature>
<evidence type="ECO:0000256" key="2">
    <source>
        <dbReference type="ARBA" id="ARBA00004613"/>
    </source>
</evidence>
<keyword evidence="5" id="KW-0325">Glycoprotein</keyword>
<evidence type="ECO:0000256" key="4">
    <source>
        <dbReference type="ARBA" id="ARBA00022729"/>
    </source>
</evidence>
<protein>
    <recommendedName>
        <fullName evidence="6">DUF642 domain-containing protein</fullName>
    </recommendedName>
</protein>
<accession>A0AAP0NGQ6</accession>
<dbReference type="InterPro" id="IPR052437">
    <property type="entry name" value="Pectin_Meth_Modulator"/>
</dbReference>
<dbReference type="GO" id="GO:0005576">
    <property type="term" value="C:extracellular region"/>
    <property type="evidence" value="ECO:0007669"/>
    <property type="project" value="UniProtKB-SubCell"/>
</dbReference>
<keyword evidence="4" id="KW-0732">Signal</keyword>
<evidence type="ECO:0000256" key="3">
    <source>
        <dbReference type="ARBA" id="ARBA00022525"/>
    </source>
</evidence>
<sequence>MEFYLIWNKVLFNQHYELQQWSVMGTVKYIDSKHYFVPEGNAAIEIVSGVSAGIQTATMLTEGSTYNLEFTLGDAKDSCVGDFVIGAYAGPTFQDFILQNNGTGSAKKLYMTFKADSSPTPISFLNHTTSQTKEGAVLWSHT</sequence>
<evidence type="ECO:0000313" key="8">
    <source>
        <dbReference type="Proteomes" id="UP001415857"/>
    </source>
</evidence>
<gene>
    <name evidence="7" type="ORF">L1049_002934</name>
</gene>
<dbReference type="Pfam" id="PF04862">
    <property type="entry name" value="DUF642"/>
    <property type="match status" value="1"/>
</dbReference>
<evidence type="ECO:0000313" key="7">
    <source>
        <dbReference type="EMBL" id="KAK9272560.1"/>
    </source>
</evidence>
<evidence type="ECO:0000256" key="1">
    <source>
        <dbReference type="ARBA" id="ARBA00004196"/>
    </source>
</evidence>
<dbReference type="Proteomes" id="UP001415857">
    <property type="component" value="Unassembled WGS sequence"/>
</dbReference>
<comment type="subcellular location">
    <subcellularLocation>
        <location evidence="1">Cell envelope</location>
    </subcellularLocation>
    <subcellularLocation>
        <location evidence="2">Secreted</location>
    </subcellularLocation>
</comment>
<dbReference type="AlphaFoldDB" id="A0AAP0NGQ6"/>
<evidence type="ECO:0000259" key="6">
    <source>
        <dbReference type="Pfam" id="PF04862"/>
    </source>
</evidence>
<dbReference type="PANTHER" id="PTHR31265:SF28">
    <property type="entry name" value="EMB|CAB87702.1"/>
    <property type="match status" value="1"/>
</dbReference>
<name>A0AAP0NGQ6_LIQFO</name>
<comment type="caution">
    <text evidence="7">The sequence shown here is derived from an EMBL/GenBank/DDBJ whole genome shotgun (WGS) entry which is preliminary data.</text>
</comment>
<organism evidence="7 8">
    <name type="scientific">Liquidambar formosana</name>
    <name type="common">Formosan gum</name>
    <dbReference type="NCBI Taxonomy" id="63359"/>
    <lineage>
        <taxon>Eukaryota</taxon>
        <taxon>Viridiplantae</taxon>
        <taxon>Streptophyta</taxon>
        <taxon>Embryophyta</taxon>
        <taxon>Tracheophyta</taxon>
        <taxon>Spermatophyta</taxon>
        <taxon>Magnoliopsida</taxon>
        <taxon>eudicotyledons</taxon>
        <taxon>Gunneridae</taxon>
        <taxon>Pentapetalae</taxon>
        <taxon>Saxifragales</taxon>
        <taxon>Altingiaceae</taxon>
        <taxon>Liquidambar</taxon>
    </lineage>
</organism>
<keyword evidence="3" id="KW-0964">Secreted</keyword>
<dbReference type="PANTHER" id="PTHR31265">
    <property type="entry name" value="OS02G0527500 PROTEIN-RELATED"/>
    <property type="match status" value="1"/>
</dbReference>
<evidence type="ECO:0000256" key="5">
    <source>
        <dbReference type="ARBA" id="ARBA00023180"/>
    </source>
</evidence>
<reference evidence="7 8" key="1">
    <citation type="journal article" date="2024" name="Plant J.">
        <title>Genome sequences and population genomics reveal climatic adaptation and genomic divergence between two closely related sweetgum species.</title>
        <authorList>
            <person name="Xu W.Q."/>
            <person name="Ren C.Q."/>
            <person name="Zhang X.Y."/>
            <person name="Comes H.P."/>
            <person name="Liu X.H."/>
            <person name="Li Y.G."/>
            <person name="Kettle C.J."/>
            <person name="Jalonen R."/>
            <person name="Gaisberger H."/>
            <person name="Ma Y.Z."/>
            <person name="Qiu Y.X."/>
        </authorList>
    </citation>
    <scope>NUCLEOTIDE SEQUENCE [LARGE SCALE GENOMIC DNA]</scope>
    <source>
        <strain evidence="7">Hangzhou</strain>
    </source>
</reference>
<dbReference type="EMBL" id="JBBPBK010000013">
    <property type="protein sequence ID" value="KAK9272560.1"/>
    <property type="molecule type" value="Genomic_DNA"/>
</dbReference>